<dbReference type="Gene3D" id="2.40.170.20">
    <property type="entry name" value="TonB-dependent receptor, beta-barrel domain"/>
    <property type="match status" value="1"/>
</dbReference>
<evidence type="ECO:0000256" key="2">
    <source>
        <dbReference type="ARBA" id="ARBA00022448"/>
    </source>
</evidence>
<dbReference type="InterPro" id="IPR037066">
    <property type="entry name" value="Plug_dom_sf"/>
</dbReference>
<keyword evidence="5 7" id="KW-0472">Membrane</keyword>
<comment type="subcellular location">
    <subcellularLocation>
        <location evidence="1 7">Cell outer membrane</location>
        <topology evidence="1 7">Multi-pass membrane protein</topology>
    </subcellularLocation>
</comment>
<reference evidence="9 10" key="1">
    <citation type="submission" date="2016-07" db="EMBL/GenBank/DDBJ databases">
        <title>Genome analysis of Sphingobacterium siyangense T12B17.</title>
        <authorList>
            <person name="Xu D."/>
            <person name="Su Y."/>
            <person name="Zheng S."/>
        </authorList>
    </citation>
    <scope>NUCLEOTIDE SEQUENCE [LARGE SCALE GENOMIC DNA]</scope>
    <source>
        <strain evidence="9 10">T12B17</strain>
    </source>
</reference>
<dbReference type="Proteomes" id="UP000286402">
    <property type="component" value="Unassembled WGS sequence"/>
</dbReference>
<dbReference type="SUPFAM" id="SSF49464">
    <property type="entry name" value="Carboxypeptidase regulatory domain-like"/>
    <property type="match status" value="1"/>
</dbReference>
<evidence type="ECO:0000256" key="7">
    <source>
        <dbReference type="PROSITE-ProRule" id="PRU01360"/>
    </source>
</evidence>
<proteinExistence type="inferred from homology"/>
<evidence type="ECO:0000256" key="1">
    <source>
        <dbReference type="ARBA" id="ARBA00004571"/>
    </source>
</evidence>
<comment type="similarity">
    <text evidence="7">Belongs to the TonB-dependent receptor family.</text>
</comment>
<evidence type="ECO:0000256" key="6">
    <source>
        <dbReference type="ARBA" id="ARBA00023237"/>
    </source>
</evidence>
<gene>
    <name evidence="9" type="ORF">BCY89_21060</name>
</gene>
<dbReference type="GO" id="GO:0009279">
    <property type="term" value="C:cell outer membrane"/>
    <property type="evidence" value="ECO:0007669"/>
    <property type="project" value="UniProtKB-SubCell"/>
</dbReference>
<dbReference type="SUPFAM" id="SSF56935">
    <property type="entry name" value="Porins"/>
    <property type="match status" value="1"/>
</dbReference>
<dbReference type="FunFam" id="2.170.130.10:FF:000008">
    <property type="entry name" value="SusC/RagA family TonB-linked outer membrane protein"/>
    <property type="match status" value="1"/>
</dbReference>
<evidence type="ECO:0000256" key="4">
    <source>
        <dbReference type="ARBA" id="ARBA00022692"/>
    </source>
</evidence>
<dbReference type="Pfam" id="PF07715">
    <property type="entry name" value="Plug"/>
    <property type="match status" value="1"/>
</dbReference>
<dbReference type="InterPro" id="IPR023997">
    <property type="entry name" value="TonB-dep_OMP_SusC/RagA_CS"/>
</dbReference>
<keyword evidence="6 7" id="KW-0998">Cell outer membrane</keyword>
<feature type="domain" description="TonB-dependent receptor plug" evidence="8">
    <location>
        <begin position="119"/>
        <end position="225"/>
    </location>
</feature>
<evidence type="ECO:0000313" key="9">
    <source>
        <dbReference type="EMBL" id="RKF40926.1"/>
    </source>
</evidence>
<evidence type="ECO:0000313" key="10">
    <source>
        <dbReference type="Proteomes" id="UP000286402"/>
    </source>
</evidence>
<dbReference type="InterPro" id="IPR036942">
    <property type="entry name" value="Beta-barrel_TonB_sf"/>
</dbReference>
<dbReference type="Pfam" id="PF13715">
    <property type="entry name" value="CarbopepD_reg_2"/>
    <property type="match status" value="1"/>
</dbReference>
<dbReference type="PROSITE" id="PS52016">
    <property type="entry name" value="TONB_DEPENDENT_REC_3"/>
    <property type="match status" value="1"/>
</dbReference>
<dbReference type="InterPro" id="IPR008969">
    <property type="entry name" value="CarboxyPept-like_regulatory"/>
</dbReference>
<dbReference type="InterPro" id="IPR012910">
    <property type="entry name" value="Plug_dom"/>
</dbReference>
<evidence type="ECO:0000259" key="8">
    <source>
        <dbReference type="Pfam" id="PF07715"/>
    </source>
</evidence>
<dbReference type="AlphaFoldDB" id="A0A420G6V1"/>
<accession>A0A420G6V1</accession>
<dbReference type="Gene3D" id="2.170.130.10">
    <property type="entry name" value="TonB-dependent receptor, plug domain"/>
    <property type="match status" value="1"/>
</dbReference>
<evidence type="ECO:0000256" key="3">
    <source>
        <dbReference type="ARBA" id="ARBA00022452"/>
    </source>
</evidence>
<dbReference type="NCBIfam" id="TIGR04056">
    <property type="entry name" value="OMP_RagA_SusC"/>
    <property type="match status" value="1"/>
</dbReference>
<keyword evidence="4 7" id="KW-0812">Transmembrane</keyword>
<dbReference type="EMBL" id="MCAQ01000002">
    <property type="protein sequence ID" value="RKF40926.1"/>
    <property type="molecule type" value="Genomic_DNA"/>
</dbReference>
<organism evidence="9 10">
    <name type="scientific">Sphingobacterium siyangense</name>
    <dbReference type="NCBI Taxonomy" id="459529"/>
    <lineage>
        <taxon>Bacteria</taxon>
        <taxon>Pseudomonadati</taxon>
        <taxon>Bacteroidota</taxon>
        <taxon>Sphingobacteriia</taxon>
        <taxon>Sphingobacteriales</taxon>
        <taxon>Sphingobacteriaceae</taxon>
        <taxon>Sphingobacterium</taxon>
    </lineage>
</organism>
<keyword evidence="10" id="KW-1185">Reference proteome</keyword>
<sequence length="992" mass="110645">MIYFTRKVAFSMGLAFLFTLVNLVFAQDRIQVSGRVLDAQDQKPLSGVTITQKGSNNAVSSNGDGRFQISASTGSILQFTFVGYDSKELPANSTMIVQLNSSTNLLEDVIVIGYGSVKRKDVTTAISSVSTKDLEKRPVTNFGQAIQGKAAGVTVIQPSGQPGAAPQIQIRGITSFNSNTTPLYVVDGVPVEDIKFLSPNDITDIQILKDASSAAIYGSRGSNGVILVTTKSGKAGEAKITLGTQWTANVVNNTVKVLNTSQYKDLQDEIGMINLPEGLLDQTDWFKETYKTGIQQNHQISVSDGNEKLRYYLGGGYLNEKGTLQGSFFRRYNFRANIDNQVRKWLKVNANINYSDNNDNGITSGLGSNRGGVVTSVITTPTYAPVWDPTNPDRFYNNFYGINNITSPLENLARTRNNNNRENRLVATGSALVSFMPNLTWKTAFSLDRRSGVMTTFLDPWTTAWGRNQFGEASDIRNTNTVLTWDNFLTYTKSFGKHNMEVMGGSSWTDSKYSRSYIYGSNYANGIIETLNAANKISWDRTGSTASNWGIMSYFARAMYNYDGKYLLTANMRADGSSKLSPERRWGYFPSVSAAWRISSEDFMKDVTWINDFKIRGGWGQTGNQYGLGDYAYLQLSGIQRQQWFVEGKDNSLPNINKPTILRAKDLTWETTSTTSIGFDITMLNNRLSISADYYNKDTKDLLMNASLPAGQQATTIQRNGGRLNNHGFEFAVNSKNLTGNLTWNTDFNISFNRNKLKQLDLQQVYYDVKTNDYVNDFVVKNEPGRSLAGFFGYISDGVNPETGELMYRDLNGDGKISSSDRTYIGNPLPKFVYGMTNSFSWKNFDLSIFIQGTYGNDIFNASRMETEGMYDGRNQTTVVLDRWRVPGQITNVPKAGFDMKNSTYFVEDGSYLRMKNVSLGYSISPERLKRIGIHKIQPYLSVSNLFTLTKYSGMDPEVNQYSGGSDSRIQGIDWGTYPQNRSFVLGLNIEF</sequence>
<comment type="caution">
    <text evidence="9">The sequence shown here is derived from an EMBL/GenBank/DDBJ whole genome shotgun (WGS) entry which is preliminary data.</text>
</comment>
<keyword evidence="3 7" id="KW-1134">Transmembrane beta strand</keyword>
<dbReference type="InterPro" id="IPR039426">
    <property type="entry name" value="TonB-dep_rcpt-like"/>
</dbReference>
<dbReference type="NCBIfam" id="TIGR04057">
    <property type="entry name" value="SusC_RagA_signa"/>
    <property type="match status" value="1"/>
</dbReference>
<keyword evidence="2 7" id="KW-0813">Transport</keyword>
<evidence type="ECO:0000256" key="5">
    <source>
        <dbReference type="ARBA" id="ARBA00023136"/>
    </source>
</evidence>
<dbReference type="Gene3D" id="2.60.40.1120">
    <property type="entry name" value="Carboxypeptidase-like, regulatory domain"/>
    <property type="match status" value="1"/>
</dbReference>
<name>A0A420G6V1_9SPHI</name>
<dbReference type="InterPro" id="IPR023996">
    <property type="entry name" value="TonB-dep_OMP_SusC/RagA"/>
</dbReference>
<protein>
    <submittedName>
        <fullName evidence="9">SusC/RagA family protein</fullName>
    </submittedName>
</protein>